<keyword evidence="2" id="KW-0670">Pyruvate</keyword>
<dbReference type="Proteomes" id="UP000503820">
    <property type="component" value="Unassembled WGS sequence"/>
</dbReference>
<dbReference type="Pfam" id="PF01326">
    <property type="entry name" value="PPDK_N"/>
    <property type="match status" value="1"/>
</dbReference>
<dbReference type="Gene3D" id="3.30.1490.20">
    <property type="entry name" value="ATP-grasp fold, A domain"/>
    <property type="match status" value="1"/>
</dbReference>
<evidence type="ECO:0000313" key="2">
    <source>
        <dbReference type="EMBL" id="GFM36286.1"/>
    </source>
</evidence>
<dbReference type="GO" id="GO:0016301">
    <property type="term" value="F:kinase activity"/>
    <property type="evidence" value="ECO:0007669"/>
    <property type="project" value="InterPro"/>
</dbReference>
<keyword evidence="3" id="KW-1185">Reference proteome</keyword>
<dbReference type="SUPFAM" id="SSF56059">
    <property type="entry name" value="Glutathione synthetase ATP-binding domain-like"/>
    <property type="match status" value="1"/>
</dbReference>
<dbReference type="GO" id="GO:0005524">
    <property type="term" value="F:ATP binding"/>
    <property type="evidence" value="ECO:0007669"/>
    <property type="project" value="InterPro"/>
</dbReference>
<reference evidence="2 3" key="1">
    <citation type="submission" date="2020-05" db="EMBL/GenBank/DDBJ databases">
        <title>Draft genome sequence of Desulfovibrio psychrotolerans JS1T.</title>
        <authorList>
            <person name="Ueno A."/>
            <person name="Tamazawa S."/>
            <person name="Tamamura S."/>
            <person name="Murakami T."/>
            <person name="Kiyama T."/>
            <person name="Inomata H."/>
            <person name="Amano Y."/>
            <person name="Miyakawa K."/>
            <person name="Tamaki H."/>
            <person name="Naganuma T."/>
            <person name="Kaneko K."/>
        </authorList>
    </citation>
    <scope>NUCLEOTIDE SEQUENCE [LARGE SCALE GENOMIC DNA]</scope>
    <source>
        <strain evidence="2 3">JS1</strain>
    </source>
</reference>
<organism evidence="2 3">
    <name type="scientific">Desulfovibrio psychrotolerans</name>
    <dbReference type="NCBI Taxonomy" id="415242"/>
    <lineage>
        <taxon>Bacteria</taxon>
        <taxon>Pseudomonadati</taxon>
        <taxon>Thermodesulfobacteriota</taxon>
        <taxon>Desulfovibrionia</taxon>
        <taxon>Desulfovibrionales</taxon>
        <taxon>Desulfovibrionaceae</taxon>
        <taxon>Desulfovibrio</taxon>
    </lineage>
</organism>
<comment type="caution">
    <text evidence="2">The sequence shown here is derived from an EMBL/GenBank/DDBJ whole genome shotgun (WGS) entry which is preliminary data.</text>
</comment>
<dbReference type="EMBL" id="BLVP01000005">
    <property type="protein sequence ID" value="GFM36286.1"/>
    <property type="molecule type" value="Genomic_DNA"/>
</dbReference>
<dbReference type="InterPro" id="IPR002192">
    <property type="entry name" value="PPDK_AMP/ATP-bd"/>
</dbReference>
<evidence type="ECO:0000259" key="1">
    <source>
        <dbReference type="Pfam" id="PF01326"/>
    </source>
</evidence>
<dbReference type="SUPFAM" id="SSF52172">
    <property type="entry name" value="CheY-like"/>
    <property type="match status" value="1"/>
</dbReference>
<evidence type="ECO:0000313" key="3">
    <source>
        <dbReference type="Proteomes" id="UP000503820"/>
    </source>
</evidence>
<dbReference type="InterPro" id="IPR013815">
    <property type="entry name" value="ATP_grasp_subdomain_1"/>
</dbReference>
<gene>
    <name evidence="2" type="ORF">DSM19430T_09700</name>
</gene>
<accession>A0A7J0BRF0</accession>
<name>A0A7J0BRF0_9BACT</name>
<dbReference type="AlphaFoldDB" id="A0A7J0BRF0"/>
<proteinExistence type="predicted"/>
<feature type="domain" description="Pyruvate phosphate dikinase AMP/ATP-binding" evidence="1">
    <location>
        <begin position="432"/>
        <end position="824"/>
    </location>
</feature>
<sequence length="1000" mass="112359">MTEQPYCHRTGAEARFALYQELMARKVRTILLLSTPYDAWVMEEDCKLSERLVSEYRGLNLSQPPRLTWVSSFDEVPRVLEEQSFDMLILMSNFGPEDLRALRASVKAPHPNMPVVMLTHQAAEDTETLRSMGVDRFFVWTGNADLLLAIVKLAEDGLNVERDTETAGVRVIILVEDSPVFISSLLPILYRELVLQAQQVIHEGLNQEHRLLAMRARPKILVAENFEQAMEYFERYQHYVLGVISDVRFPRGGVQTEEAGVALLRGIRGRRGDIPLLLTSSESANGAKARDIPAFFVDKNSPMLLAEVRRFVAEQLGFGDFVFRDAQGGEIGRASSMHGVEKMLRTIPDDVFLAHCDRNDFSRWFFARNEFELACVMRPLSHNDFASPLMLRDYLLTLIRDRIRARQRGVVVTFHAGDFDPETDFLKMGKGSLGGKGRGLAYLFRLMARHEWLHAKYPGILIAPPRTVAVGTDAYDAFMRINNLKYLAKADGSGTEVTDEEVARQFLAGKMPGWLEHHLRAYLREVRGPLTVRSSSLLEDAQFQAYAGLYATRMLPNNHPDPQERLRQLLDAVRLVYASTCCQAPKAFSRRVKLRPDEEKMGLVIQEVVGRQYGQHYYPALSGVAQSHNYYPFGRMGTVDGVATVAMGLGKLVMDGGTALRFSPRHPQLLPQFASAADMMHNAQSRFYSLYMGQEGEDPPQACADRLVLRDVCDAEPAGPLSFLASTYDPREGVLRDTTDMPGARVLLFSQLLRHGQFPLSGLITDVLGVAEEAMGGAVELEFCVDMPEPGAKETDARYPAGRFALLQMRPMSARAEVRRVVITDEERRVAVCRSANALGNSERRDIRDIVFVRRESFDVSRTQEMAREIAAMNRALVAEGRPYLLIGFGRWGSADRWLGIPVGWQDISGVAAMVETAAENLRVEPSQGSHFFHNLTTLGIHYIMVGQQGDDLLDWAWLESLPVREEGVFTRWVRLEEPVVLKVDGRSSQCVILPGTDDR</sequence>
<dbReference type="InterPro" id="IPR011006">
    <property type="entry name" value="CheY-like_superfamily"/>
</dbReference>
<dbReference type="RefSeq" id="WP_174408973.1">
    <property type="nucleotide sequence ID" value="NZ_BLVP01000005.1"/>
</dbReference>
<protein>
    <submittedName>
        <fullName evidence="2">Phosphoenolpyruvate synthase</fullName>
    </submittedName>
</protein>